<dbReference type="EMBL" id="QUAK01000236">
    <property type="protein sequence ID" value="RFU82495.1"/>
    <property type="molecule type" value="Genomic_DNA"/>
</dbReference>
<evidence type="ECO:0000259" key="1">
    <source>
        <dbReference type="Pfam" id="PF04149"/>
    </source>
</evidence>
<protein>
    <submittedName>
        <fullName evidence="2">DUF397 domain-containing protein</fullName>
    </submittedName>
</protein>
<reference evidence="2 3" key="1">
    <citation type="submission" date="2018-08" db="EMBL/GenBank/DDBJ databases">
        <title>Isolation, diversity and antifungal activity of Actinobacteria from wheat.</title>
        <authorList>
            <person name="Han C."/>
        </authorList>
    </citation>
    <scope>NUCLEOTIDE SEQUENCE [LARGE SCALE GENOMIC DNA]</scope>
    <source>
        <strain evidence="2 3">NEAU-YY421</strain>
    </source>
</reference>
<dbReference type="Proteomes" id="UP000263094">
    <property type="component" value="Unassembled WGS sequence"/>
</dbReference>
<proteinExistence type="predicted"/>
<name>A0A372LW31_9ACTN</name>
<gene>
    <name evidence="2" type="ORF">DY218_32645</name>
</gene>
<dbReference type="InterPro" id="IPR007278">
    <property type="entry name" value="DUF397"/>
</dbReference>
<sequence length="72" mass="7752">MQRESRLDLNAAAWRRSSYSNQEGGNCVEVADGHPGLVPVRDSKVPDGVVLTFTAGVWEAFIGEVRAAGHRG</sequence>
<organism evidence="2 3">
    <name type="scientific">Streptomyces triticagri</name>
    <dbReference type="NCBI Taxonomy" id="2293568"/>
    <lineage>
        <taxon>Bacteria</taxon>
        <taxon>Bacillati</taxon>
        <taxon>Actinomycetota</taxon>
        <taxon>Actinomycetes</taxon>
        <taxon>Kitasatosporales</taxon>
        <taxon>Streptomycetaceae</taxon>
        <taxon>Streptomyces</taxon>
    </lineage>
</organism>
<keyword evidence="3" id="KW-1185">Reference proteome</keyword>
<evidence type="ECO:0000313" key="2">
    <source>
        <dbReference type="EMBL" id="RFU82495.1"/>
    </source>
</evidence>
<accession>A0A372LW31</accession>
<evidence type="ECO:0000313" key="3">
    <source>
        <dbReference type="Proteomes" id="UP000263094"/>
    </source>
</evidence>
<comment type="caution">
    <text evidence="2">The sequence shown here is derived from an EMBL/GenBank/DDBJ whole genome shotgun (WGS) entry which is preliminary data.</text>
</comment>
<dbReference type="AlphaFoldDB" id="A0A372LW31"/>
<dbReference type="Pfam" id="PF04149">
    <property type="entry name" value="DUF397"/>
    <property type="match status" value="1"/>
</dbReference>
<feature type="domain" description="DUF397" evidence="1">
    <location>
        <begin position="12"/>
        <end position="66"/>
    </location>
</feature>